<proteinExistence type="predicted"/>
<gene>
    <name evidence="2" type="ORF">G3N56_13280</name>
</gene>
<sequence>MSDQFRILGIYSLTRSTEVGVGGTAKGYEQKTYWFVRRLPDDSYEVQPINANHLPSGIKRILSKGEFLAGYAPEPGYYEKKTLPLVQSLKKKLTQGEEALCAGNLNDAEKLFCKALLLDEDNPTANMALGEVYCRRQEHKRLEAVLRRILNLDEVFKEEQRHIFNSFGISLRKEKYFAEAIRYYRRAIEFNPTDENLHFNAARAYFEAGELTLCVEHLEQALQLRPDFAEAAEFLRYLDSSSAVTDAPSATAVTDGAGPHRGE</sequence>
<feature type="repeat" description="TPR" evidence="1">
    <location>
        <begin position="195"/>
        <end position="228"/>
    </location>
</feature>
<feature type="repeat" description="TPR" evidence="1">
    <location>
        <begin position="161"/>
        <end position="194"/>
    </location>
</feature>
<dbReference type="AlphaFoldDB" id="A0A7K3NPD9"/>
<dbReference type="SUPFAM" id="SSF48452">
    <property type="entry name" value="TPR-like"/>
    <property type="match status" value="1"/>
</dbReference>
<organism evidence="2 3">
    <name type="scientific">Desulfolutivibrio sulfodismutans</name>
    <dbReference type="NCBI Taxonomy" id="63561"/>
    <lineage>
        <taxon>Bacteria</taxon>
        <taxon>Pseudomonadati</taxon>
        <taxon>Thermodesulfobacteriota</taxon>
        <taxon>Desulfovibrionia</taxon>
        <taxon>Desulfovibrionales</taxon>
        <taxon>Desulfovibrionaceae</taxon>
        <taxon>Desulfolutivibrio</taxon>
    </lineage>
</organism>
<keyword evidence="1" id="KW-0802">TPR repeat</keyword>
<name>A0A7K3NPD9_9BACT</name>
<protein>
    <submittedName>
        <fullName evidence="2">Tetratricopeptide repeat protein</fullName>
    </submittedName>
</protein>
<accession>A0A7K3NPD9</accession>
<dbReference type="InterPro" id="IPR011990">
    <property type="entry name" value="TPR-like_helical_dom_sf"/>
</dbReference>
<dbReference type="Pfam" id="PF14559">
    <property type="entry name" value="TPR_19"/>
    <property type="match status" value="1"/>
</dbReference>
<evidence type="ECO:0000313" key="2">
    <source>
        <dbReference type="EMBL" id="NDY57703.1"/>
    </source>
</evidence>
<dbReference type="RefSeq" id="WP_163302787.1">
    <property type="nucleotide sequence ID" value="NZ_JAAGRQ010000058.1"/>
</dbReference>
<evidence type="ECO:0000256" key="1">
    <source>
        <dbReference type="PROSITE-ProRule" id="PRU00339"/>
    </source>
</evidence>
<reference evidence="2 3" key="1">
    <citation type="submission" date="2020-02" db="EMBL/GenBank/DDBJ databases">
        <title>Comparative genomics of sulfur disproportionating microorganisms.</title>
        <authorList>
            <person name="Ward L.M."/>
            <person name="Bertran E."/>
            <person name="Johnston D.T."/>
        </authorList>
    </citation>
    <scope>NUCLEOTIDE SEQUENCE [LARGE SCALE GENOMIC DNA]</scope>
    <source>
        <strain evidence="2 3">DSM 3696</strain>
    </source>
</reference>
<evidence type="ECO:0000313" key="3">
    <source>
        <dbReference type="Proteomes" id="UP000469724"/>
    </source>
</evidence>
<dbReference type="PANTHER" id="PTHR12558">
    <property type="entry name" value="CELL DIVISION CYCLE 16,23,27"/>
    <property type="match status" value="1"/>
</dbReference>
<dbReference type="InterPro" id="IPR019734">
    <property type="entry name" value="TPR_rpt"/>
</dbReference>
<dbReference type="SMART" id="SM00028">
    <property type="entry name" value="TPR"/>
    <property type="match status" value="3"/>
</dbReference>
<dbReference type="Proteomes" id="UP000469724">
    <property type="component" value="Unassembled WGS sequence"/>
</dbReference>
<dbReference type="PANTHER" id="PTHR12558:SF13">
    <property type="entry name" value="CELL DIVISION CYCLE PROTEIN 27 HOMOLOG"/>
    <property type="match status" value="1"/>
</dbReference>
<comment type="caution">
    <text evidence="2">The sequence shown here is derived from an EMBL/GenBank/DDBJ whole genome shotgun (WGS) entry which is preliminary data.</text>
</comment>
<keyword evidence="3" id="KW-1185">Reference proteome</keyword>
<dbReference type="EMBL" id="JAAGRQ010000058">
    <property type="protein sequence ID" value="NDY57703.1"/>
    <property type="molecule type" value="Genomic_DNA"/>
</dbReference>
<dbReference type="Gene3D" id="1.25.40.10">
    <property type="entry name" value="Tetratricopeptide repeat domain"/>
    <property type="match status" value="2"/>
</dbReference>
<dbReference type="PROSITE" id="PS50005">
    <property type="entry name" value="TPR"/>
    <property type="match status" value="2"/>
</dbReference>